<evidence type="ECO:0000313" key="3">
    <source>
        <dbReference type="Proteomes" id="UP000798808"/>
    </source>
</evidence>
<reference evidence="2 3" key="1">
    <citation type="submission" date="2019-02" db="EMBL/GenBank/DDBJ databases">
        <authorList>
            <person name="Goldberg S.R."/>
            <person name="Haltli B.A."/>
            <person name="Correa H."/>
            <person name="Russell K.G."/>
        </authorList>
    </citation>
    <scope>NUCLEOTIDE SEQUENCE [LARGE SCALE GENOMIC DNA]</scope>
    <source>
        <strain evidence="2 3">JCM 16186</strain>
    </source>
</reference>
<dbReference type="Gene3D" id="3.90.550.10">
    <property type="entry name" value="Spore Coat Polysaccharide Biosynthesis Protein SpsA, Chain A"/>
    <property type="match status" value="1"/>
</dbReference>
<evidence type="ECO:0000259" key="1">
    <source>
        <dbReference type="Pfam" id="PF00535"/>
    </source>
</evidence>
<organism evidence="2 3">
    <name type="scientific">Fulvivirga kasyanovii</name>
    <dbReference type="NCBI Taxonomy" id="396812"/>
    <lineage>
        <taxon>Bacteria</taxon>
        <taxon>Pseudomonadati</taxon>
        <taxon>Bacteroidota</taxon>
        <taxon>Cytophagia</taxon>
        <taxon>Cytophagales</taxon>
        <taxon>Fulvivirgaceae</taxon>
        <taxon>Fulvivirga</taxon>
    </lineage>
</organism>
<comment type="caution">
    <text evidence="2">The sequence shown here is derived from an EMBL/GenBank/DDBJ whole genome shotgun (WGS) entry which is preliminary data.</text>
</comment>
<dbReference type="Proteomes" id="UP000798808">
    <property type="component" value="Unassembled WGS sequence"/>
</dbReference>
<protein>
    <submittedName>
        <fullName evidence="2">Glycosyltransferase</fullName>
    </submittedName>
</protein>
<proteinExistence type="predicted"/>
<dbReference type="InterPro" id="IPR001173">
    <property type="entry name" value="Glyco_trans_2-like"/>
</dbReference>
<accession>A0ABW9RJX7</accession>
<name>A0ABW9RJX7_9BACT</name>
<gene>
    <name evidence="2" type="ORF">E1163_05470</name>
</gene>
<dbReference type="InterPro" id="IPR029044">
    <property type="entry name" value="Nucleotide-diphossugar_trans"/>
</dbReference>
<dbReference type="EMBL" id="SMLW01000405">
    <property type="protein sequence ID" value="MTI24389.1"/>
    <property type="molecule type" value="Genomic_DNA"/>
</dbReference>
<dbReference type="RefSeq" id="WP_155170323.1">
    <property type="nucleotide sequence ID" value="NZ_BAAAFL010000012.1"/>
</dbReference>
<keyword evidence="3" id="KW-1185">Reference proteome</keyword>
<dbReference type="Pfam" id="PF00535">
    <property type="entry name" value="Glycos_transf_2"/>
    <property type="match status" value="1"/>
</dbReference>
<evidence type="ECO:0000313" key="2">
    <source>
        <dbReference type="EMBL" id="MTI24389.1"/>
    </source>
</evidence>
<dbReference type="SUPFAM" id="SSF53448">
    <property type="entry name" value="Nucleotide-diphospho-sugar transferases"/>
    <property type="match status" value="1"/>
</dbReference>
<sequence length="283" mass="32364">MPKEKKLCNSILATIVLYNTSLEQSQTFRSLSKSLLYSSDRLEVLVYDNSPNRMYTGKKHSSWHIHYFHDPANSGVSKAFNHGGALAKALGKKWLLLLDQDTLFPSEAINIYGNEIKENIAGLLAPYLFFKRKLISPFSLKSGEGRIINHIQPGSYSLDQVMPVNSGLLINVEDFWSCGGYNESFPLDYSDFAFIERFRKIHPDFKIIELTCEHQFSGLEQFGNKQATLQRFKHFCNSTLKYKREVNPLLNSNKLIIRRAVRLGMIYKSISFLRAALLALNNK</sequence>
<feature type="domain" description="Glycosyltransferase 2-like" evidence="1">
    <location>
        <begin position="15"/>
        <end position="110"/>
    </location>
</feature>